<evidence type="ECO:0000259" key="3">
    <source>
        <dbReference type="Pfam" id="PF03872"/>
    </source>
</evidence>
<keyword evidence="5" id="KW-1185">Reference proteome</keyword>
<name>A0A4R6QQC7_9BURK</name>
<keyword evidence="2" id="KW-0812">Transmembrane</keyword>
<reference evidence="4 5" key="1">
    <citation type="submission" date="2019-03" db="EMBL/GenBank/DDBJ databases">
        <title>Genomic Encyclopedia of Type Strains, Phase IV (KMG-IV): sequencing the most valuable type-strain genomes for metagenomic binning, comparative biology and taxonomic classification.</title>
        <authorList>
            <person name="Goeker M."/>
        </authorList>
    </citation>
    <scope>NUCLEOTIDE SEQUENCE [LARGE SCALE GENOMIC DNA]</scope>
    <source>
        <strain evidence="4 5">DSM 16998</strain>
    </source>
</reference>
<dbReference type="InParanoid" id="A0A4R6QQC7"/>
<dbReference type="InterPro" id="IPR036147">
    <property type="entry name" value="Anti-sigma_E_RseA_N_sf"/>
</dbReference>
<organism evidence="4 5">
    <name type="scientific">Roseateles toxinivorans</name>
    <dbReference type="NCBI Taxonomy" id="270368"/>
    <lineage>
        <taxon>Bacteria</taxon>
        <taxon>Pseudomonadati</taxon>
        <taxon>Pseudomonadota</taxon>
        <taxon>Betaproteobacteria</taxon>
        <taxon>Burkholderiales</taxon>
        <taxon>Sphaerotilaceae</taxon>
        <taxon>Roseateles</taxon>
    </lineage>
</organism>
<feature type="transmembrane region" description="Helical" evidence="2">
    <location>
        <begin position="111"/>
        <end position="131"/>
    </location>
</feature>
<dbReference type="InterPro" id="IPR005572">
    <property type="entry name" value="Anti-sigma_E_RseA_N"/>
</dbReference>
<evidence type="ECO:0000313" key="5">
    <source>
        <dbReference type="Proteomes" id="UP000295361"/>
    </source>
</evidence>
<keyword evidence="2" id="KW-0472">Membrane</keyword>
<dbReference type="EMBL" id="SNXS01000003">
    <property type="protein sequence ID" value="TDP71454.1"/>
    <property type="molecule type" value="Genomic_DNA"/>
</dbReference>
<dbReference type="Pfam" id="PF03872">
    <property type="entry name" value="RseA_N"/>
    <property type="match status" value="1"/>
</dbReference>
<dbReference type="Proteomes" id="UP000295361">
    <property type="component" value="Unassembled WGS sequence"/>
</dbReference>
<evidence type="ECO:0000256" key="2">
    <source>
        <dbReference type="SAM" id="Phobius"/>
    </source>
</evidence>
<dbReference type="CDD" id="cd16328">
    <property type="entry name" value="RseA_N"/>
    <property type="match status" value="1"/>
</dbReference>
<dbReference type="PANTHER" id="PTHR38104">
    <property type="match status" value="1"/>
</dbReference>
<evidence type="ECO:0000256" key="1">
    <source>
        <dbReference type="SAM" id="MobiDB-lite"/>
    </source>
</evidence>
<dbReference type="Gene3D" id="1.10.10.880">
    <property type="entry name" value="Anti sigma-E protein RseA, N-terminal domain"/>
    <property type="match status" value="1"/>
</dbReference>
<accession>A0A4R6QQC7</accession>
<proteinExistence type="predicted"/>
<dbReference type="AlphaFoldDB" id="A0A4R6QQC7"/>
<feature type="region of interest" description="Disordered" evidence="1">
    <location>
        <begin position="1"/>
        <end position="24"/>
    </location>
</feature>
<protein>
    <submittedName>
        <fullName evidence="4">RseA-like anti sigma(E) protein</fullName>
    </submittedName>
</protein>
<dbReference type="SUPFAM" id="SSF89069">
    <property type="entry name" value="N-terminal, cytoplasmic domain of anti-sigmaE factor RseA"/>
    <property type="match status" value="1"/>
</dbReference>
<sequence>MNSLESSMSPQESPSPKAQGLSALMDGQASAAEVKALCEAWGQDEGLQQDWQLYHLIGDTLRSDELAQQPGHDARFLSRLSAQLALEPVVLAPQAAAAPAAAVQVRKRARWAAPMTVAAGFMVVAGALVVLQGKGMWEHGAEATLAQAGNPGGRAIAASSLAATPQPDVGFVAVGGPVNALVQSYPANQQLVRDARLDRYLQAHKEIGAGTALGVSTGYLRNASYDTPQP</sequence>
<comment type="caution">
    <text evidence="4">The sequence shown here is derived from an EMBL/GenBank/DDBJ whole genome shotgun (WGS) entry which is preliminary data.</text>
</comment>
<gene>
    <name evidence="4" type="ORF">DES47_103435</name>
</gene>
<evidence type="ECO:0000313" key="4">
    <source>
        <dbReference type="EMBL" id="TDP71454.1"/>
    </source>
</evidence>
<dbReference type="InterPro" id="IPR052383">
    <property type="entry name" value="Anti-sigma-E_RseA-like"/>
</dbReference>
<dbReference type="PANTHER" id="PTHR38104:SF1">
    <property type="entry name" value="ANTI-SIGMA-E FACTOR RSEA"/>
    <property type="match status" value="1"/>
</dbReference>
<feature type="domain" description="Anti sigma-E protein RseA N-terminal" evidence="3">
    <location>
        <begin position="20"/>
        <end position="98"/>
    </location>
</feature>
<dbReference type="OrthoDB" id="8561243at2"/>
<feature type="compositionally biased region" description="Low complexity" evidence="1">
    <location>
        <begin position="1"/>
        <end position="16"/>
    </location>
</feature>
<dbReference type="GO" id="GO:0016989">
    <property type="term" value="F:sigma factor antagonist activity"/>
    <property type="evidence" value="ECO:0007669"/>
    <property type="project" value="InterPro"/>
</dbReference>
<keyword evidence="2" id="KW-1133">Transmembrane helix</keyword>